<name>A0A4V4HFK1_DENBC</name>
<feature type="compositionally biased region" description="Basic and acidic residues" evidence="1">
    <location>
        <begin position="107"/>
        <end position="121"/>
    </location>
</feature>
<gene>
    <name evidence="2" type="ORF">K435DRAFT_607196</name>
</gene>
<keyword evidence="3" id="KW-1185">Reference proteome</keyword>
<feature type="non-terminal residue" evidence="2">
    <location>
        <position position="1"/>
    </location>
</feature>
<dbReference type="Proteomes" id="UP000297245">
    <property type="component" value="Unassembled WGS sequence"/>
</dbReference>
<accession>A0A4V4HFK1</accession>
<feature type="non-terminal residue" evidence="2">
    <location>
        <position position="135"/>
    </location>
</feature>
<evidence type="ECO:0000313" key="3">
    <source>
        <dbReference type="Proteomes" id="UP000297245"/>
    </source>
</evidence>
<organism evidence="2 3">
    <name type="scientific">Dendrothele bispora (strain CBS 962.96)</name>
    <dbReference type="NCBI Taxonomy" id="1314807"/>
    <lineage>
        <taxon>Eukaryota</taxon>
        <taxon>Fungi</taxon>
        <taxon>Dikarya</taxon>
        <taxon>Basidiomycota</taxon>
        <taxon>Agaricomycotina</taxon>
        <taxon>Agaricomycetes</taxon>
        <taxon>Agaricomycetidae</taxon>
        <taxon>Agaricales</taxon>
        <taxon>Agaricales incertae sedis</taxon>
        <taxon>Dendrothele</taxon>
    </lineage>
</organism>
<reference evidence="2 3" key="1">
    <citation type="journal article" date="2019" name="Nat. Ecol. Evol.">
        <title>Megaphylogeny resolves global patterns of mushroom evolution.</title>
        <authorList>
            <person name="Varga T."/>
            <person name="Krizsan K."/>
            <person name="Foldi C."/>
            <person name="Dima B."/>
            <person name="Sanchez-Garcia M."/>
            <person name="Sanchez-Ramirez S."/>
            <person name="Szollosi G.J."/>
            <person name="Szarkandi J.G."/>
            <person name="Papp V."/>
            <person name="Albert L."/>
            <person name="Andreopoulos W."/>
            <person name="Angelini C."/>
            <person name="Antonin V."/>
            <person name="Barry K.W."/>
            <person name="Bougher N.L."/>
            <person name="Buchanan P."/>
            <person name="Buyck B."/>
            <person name="Bense V."/>
            <person name="Catcheside P."/>
            <person name="Chovatia M."/>
            <person name="Cooper J."/>
            <person name="Damon W."/>
            <person name="Desjardin D."/>
            <person name="Finy P."/>
            <person name="Geml J."/>
            <person name="Haridas S."/>
            <person name="Hughes K."/>
            <person name="Justo A."/>
            <person name="Karasinski D."/>
            <person name="Kautmanova I."/>
            <person name="Kiss B."/>
            <person name="Kocsube S."/>
            <person name="Kotiranta H."/>
            <person name="LaButti K.M."/>
            <person name="Lechner B.E."/>
            <person name="Liimatainen K."/>
            <person name="Lipzen A."/>
            <person name="Lukacs Z."/>
            <person name="Mihaltcheva S."/>
            <person name="Morgado L.N."/>
            <person name="Niskanen T."/>
            <person name="Noordeloos M.E."/>
            <person name="Ohm R.A."/>
            <person name="Ortiz-Santana B."/>
            <person name="Ovrebo C."/>
            <person name="Racz N."/>
            <person name="Riley R."/>
            <person name="Savchenko A."/>
            <person name="Shiryaev A."/>
            <person name="Soop K."/>
            <person name="Spirin V."/>
            <person name="Szebenyi C."/>
            <person name="Tomsovsky M."/>
            <person name="Tulloss R.E."/>
            <person name="Uehling J."/>
            <person name="Grigoriev I.V."/>
            <person name="Vagvolgyi C."/>
            <person name="Papp T."/>
            <person name="Martin F.M."/>
            <person name="Miettinen O."/>
            <person name="Hibbett D.S."/>
            <person name="Nagy L.G."/>
        </authorList>
    </citation>
    <scope>NUCLEOTIDE SEQUENCE [LARGE SCALE GENOMIC DNA]</scope>
    <source>
        <strain evidence="2 3">CBS 962.96</strain>
    </source>
</reference>
<protein>
    <submittedName>
        <fullName evidence="2">Uncharacterized protein</fullName>
    </submittedName>
</protein>
<feature type="region of interest" description="Disordered" evidence="1">
    <location>
        <begin position="101"/>
        <end position="121"/>
    </location>
</feature>
<dbReference type="OrthoDB" id="2898360at2759"/>
<dbReference type="AlphaFoldDB" id="A0A4V4HFK1"/>
<evidence type="ECO:0000256" key="1">
    <source>
        <dbReference type="SAM" id="MobiDB-lite"/>
    </source>
</evidence>
<sequence length="135" mass="15305">QKFRARSSIASIMINAERERGGEAGVAFWSYVLEALSKLGPKGMSDEEDATVDVAIGELQAKQAVRLVHVLKWRHPDFRRLFEIVDKTPGMEDLIFSQTGKASLPRHRVDTESNRPPPKDLPKTFFKDDFFDGME</sequence>
<proteinExistence type="predicted"/>
<evidence type="ECO:0000313" key="2">
    <source>
        <dbReference type="EMBL" id="THU95285.1"/>
    </source>
</evidence>
<dbReference type="EMBL" id="ML179203">
    <property type="protein sequence ID" value="THU95285.1"/>
    <property type="molecule type" value="Genomic_DNA"/>
</dbReference>